<organism evidence="15 16">
    <name type="scientific">Chironomus riparius</name>
    <dbReference type="NCBI Taxonomy" id="315576"/>
    <lineage>
        <taxon>Eukaryota</taxon>
        <taxon>Metazoa</taxon>
        <taxon>Ecdysozoa</taxon>
        <taxon>Arthropoda</taxon>
        <taxon>Hexapoda</taxon>
        <taxon>Insecta</taxon>
        <taxon>Pterygota</taxon>
        <taxon>Neoptera</taxon>
        <taxon>Endopterygota</taxon>
        <taxon>Diptera</taxon>
        <taxon>Nematocera</taxon>
        <taxon>Chironomoidea</taxon>
        <taxon>Chironomidae</taxon>
        <taxon>Chironominae</taxon>
        <taxon>Chironomus</taxon>
    </lineage>
</organism>
<dbReference type="AlphaFoldDB" id="A0A9N9RS22"/>
<evidence type="ECO:0000256" key="10">
    <source>
        <dbReference type="ARBA" id="ARBA00023201"/>
    </source>
</evidence>
<comment type="subcellular location">
    <subcellularLocation>
        <location evidence="1">Membrane</location>
        <topology evidence="1">Multi-pass membrane protein</topology>
    </subcellularLocation>
</comment>
<dbReference type="PANTHER" id="PTHR11690:SF247">
    <property type="entry name" value="PICKPOCKET 23, ISOFORM C"/>
    <property type="match status" value="1"/>
</dbReference>
<evidence type="ECO:0000256" key="1">
    <source>
        <dbReference type="ARBA" id="ARBA00004141"/>
    </source>
</evidence>
<evidence type="ECO:0000256" key="5">
    <source>
        <dbReference type="ARBA" id="ARBA00022692"/>
    </source>
</evidence>
<name>A0A9N9RS22_9DIPT</name>
<evidence type="ECO:0000313" key="16">
    <source>
        <dbReference type="Proteomes" id="UP001153620"/>
    </source>
</evidence>
<keyword evidence="16" id="KW-1185">Reference proteome</keyword>
<feature type="region of interest" description="Disordered" evidence="13">
    <location>
        <begin position="529"/>
        <end position="551"/>
    </location>
</feature>
<feature type="transmembrane region" description="Helical" evidence="14">
    <location>
        <begin position="48"/>
        <end position="69"/>
    </location>
</feature>
<dbReference type="Pfam" id="PF00858">
    <property type="entry name" value="ASC"/>
    <property type="match status" value="1"/>
</dbReference>
<evidence type="ECO:0000256" key="13">
    <source>
        <dbReference type="SAM" id="MobiDB-lite"/>
    </source>
</evidence>
<dbReference type="Proteomes" id="UP001153620">
    <property type="component" value="Chromosome 2"/>
</dbReference>
<dbReference type="InterPro" id="IPR001873">
    <property type="entry name" value="ENaC"/>
</dbReference>
<reference evidence="15" key="2">
    <citation type="submission" date="2022-10" db="EMBL/GenBank/DDBJ databases">
        <authorList>
            <consortium name="ENA_rothamsted_submissions"/>
            <consortium name="culmorum"/>
            <person name="King R."/>
        </authorList>
    </citation>
    <scope>NUCLEOTIDE SEQUENCE</scope>
</reference>
<evidence type="ECO:0000256" key="6">
    <source>
        <dbReference type="ARBA" id="ARBA00022989"/>
    </source>
</evidence>
<keyword evidence="5 12" id="KW-0812">Transmembrane</keyword>
<protein>
    <submittedName>
        <fullName evidence="15">Uncharacterized protein</fullName>
    </submittedName>
</protein>
<evidence type="ECO:0000256" key="14">
    <source>
        <dbReference type="SAM" id="Phobius"/>
    </source>
</evidence>
<keyword evidence="7" id="KW-0915">Sodium</keyword>
<keyword evidence="11 12" id="KW-0407">Ion channel</keyword>
<dbReference type="Gene3D" id="1.10.287.770">
    <property type="entry name" value="YojJ-like"/>
    <property type="match status" value="1"/>
</dbReference>
<evidence type="ECO:0000256" key="9">
    <source>
        <dbReference type="ARBA" id="ARBA00023136"/>
    </source>
</evidence>
<dbReference type="GO" id="GO:0005886">
    <property type="term" value="C:plasma membrane"/>
    <property type="evidence" value="ECO:0007669"/>
    <property type="project" value="TreeGrafter"/>
</dbReference>
<sequence length="608" mass="70866">MRRRNNQDDLNRIIKTNLKYQTKEFFNNSTLHGVRYIAEEGRSFSEKFMWFCFVAIGAVSAFVIIASLWEKFQTNPTITDTDFHLHTLEFPSVILCLETPFNSTIVNDTAKGALGGYSDDYESNISMLEILSRLSYDNIKKAAEYASKIPSQMQQNWEKYQLRSLAFEISKKCEDIFNTCKFRAEEKDCCEIFQPIYSERGYCYSFNQRFSSTETTEERLRNFSVIHETDKSWSLELNLKETSKFYMHSVWEVFGYDNRVQFVWEPETSIDILISMKQTYTTDDAAQLTITQRKCIFPEASEVDIYYYKDEEYSLSSCMKECRMENAIKLCDCIPPFYAPVNPKSGKSQCKIKDFACLSKHASNITNIRRCLKCELSCLNTVYDIEKTSQTQGSEAESTRSVNIEFLTWPIIRYKREVLFGWVDLLVSFGGIAGLFLGFSLLSGVEIIYYFTVRATCMMFKNREQLYEVQEEEDRKPPEKYDLSMDLAKIHGIERTSNIRTVKPVDPNNTLDSSADRIMSNIPKGGVRFRSDEEEQERKINRNPFSDRNMEDMDTQIPTQRQPIQPIGIFRPIPIAPYSENIKPLDRNYRRPKPNQEESGLVYYGYLP</sequence>
<dbReference type="EMBL" id="OU895878">
    <property type="protein sequence ID" value="CAG9801971.1"/>
    <property type="molecule type" value="Genomic_DNA"/>
</dbReference>
<dbReference type="PRINTS" id="PR01078">
    <property type="entry name" value="AMINACHANNEL"/>
</dbReference>
<keyword evidence="8 12" id="KW-0406">Ion transport</keyword>
<proteinExistence type="inferred from homology"/>
<evidence type="ECO:0000256" key="11">
    <source>
        <dbReference type="ARBA" id="ARBA00023303"/>
    </source>
</evidence>
<keyword evidence="6 14" id="KW-1133">Transmembrane helix</keyword>
<evidence type="ECO:0000256" key="3">
    <source>
        <dbReference type="ARBA" id="ARBA00022448"/>
    </source>
</evidence>
<feature type="region of interest" description="Disordered" evidence="13">
    <location>
        <begin position="584"/>
        <end position="608"/>
    </location>
</feature>
<keyword evidence="10 12" id="KW-0739">Sodium transport</keyword>
<dbReference type="Gene3D" id="2.60.470.10">
    <property type="entry name" value="Acid-sensing ion channels like domains"/>
    <property type="match status" value="1"/>
</dbReference>
<reference evidence="15" key="1">
    <citation type="submission" date="2022-01" db="EMBL/GenBank/DDBJ databases">
        <authorList>
            <person name="King R."/>
        </authorList>
    </citation>
    <scope>NUCLEOTIDE SEQUENCE</scope>
</reference>
<accession>A0A9N9RS22</accession>
<feature type="transmembrane region" description="Helical" evidence="14">
    <location>
        <begin position="425"/>
        <end position="451"/>
    </location>
</feature>
<evidence type="ECO:0000313" key="15">
    <source>
        <dbReference type="EMBL" id="CAG9801971.1"/>
    </source>
</evidence>
<evidence type="ECO:0000256" key="2">
    <source>
        <dbReference type="ARBA" id="ARBA00007193"/>
    </source>
</evidence>
<dbReference type="GO" id="GO:0015280">
    <property type="term" value="F:ligand-gated sodium channel activity"/>
    <property type="evidence" value="ECO:0007669"/>
    <property type="project" value="TreeGrafter"/>
</dbReference>
<keyword evidence="9 14" id="KW-0472">Membrane</keyword>
<gene>
    <name evidence="15" type="ORF">CHIRRI_LOCUS4888</name>
</gene>
<evidence type="ECO:0000256" key="4">
    <source>
        <dbReference type="ARBA" id="ARBA00022461"/>
    </source>
</evidence>
<keyword evidence="3 12" id="KW-0813">Transport</keyword>
<comment type="similarity">
    <text evidence="2 12">Belongs to the amiloride-sensitive sodium channel (TC 1.A.6) family.</text>
</comment>
<dbReference type="OrthoDB" id="6238402at2759"/>
<evidence type="ECO:0000256" key="12">
    <source>
        <dbReference type="RuleBase" id="RU000679"/>
    </source>
</evidence>
<evidence type="ECO:0000256" key="8">
    <source>
        <dbReference type="ARBA" id="ARBA00023065"/>
    </source>
</evidence>
<dbReference type="PANTHER" id="PTHR11690">
    <property type="entry name" value="AMILORIDE-SENSITIVE SODIUM CHANNEL-RELATED"/>
    <property type="match status" value="1"/>
</dbReference>
<keyword evidence="4 12" id="KW-0894">Sodium channel</keyword>
<evidence type="ECO:0000256" key="7">
    <source>
        <dbReference type="ARBA" id="ARBA00023053"/>
    </source>
</evidence>